<dbReference type="EMBL" id="GG666549">
    <property type="protein sequence ID" value="EEN56690.1"/>
    <property type="molecule type" value="Genomic_DNA"/>
</dbReference>
<sequence length="160" mass="17472">MADIYEDACVVNPASFSDKKGASLDLSSGGDDKTELSSSESDDVSTAPDVDDRHDYIPGIGMATANQSRARPCPVLNVISFLLLLLICCLLAVVVSMYLAVQQSINQGQEKMGKNNSEINRMRMSLHYPDLEELAIKLLGPDKRKGCKKRLALLIKVDLE</sequence>
<evidence type="ECO:0000313" key="3">
    <source>
        <dbReference type="EMBL" id="EEN56690.1"/>
    </source>
</evidence>
<feature type="region of interest" description="Disordered" evidence="1">
    <location>
        <begin position="15"/>
        <end position="51"/>
    </location>
</feature>
<organism>
    <name type="scientific">Branchiostoma floridae</name>
    <name type="common">Florida lancelet</name>
    <name type="synonym">Amphioxus</name>
    <dbReference type="NCBI Taxonomy" id="7739"/>
    <lineage>
        <taxon>Eukaryota</taxon>
        <taxon>Metazoa</taxon>
        <taxon>Chordata</taxon>
        <taxon>Cephalochordata</taxon>
        <taxon>Leptocardii</taxon>
        <taxon>Amphioxiformes</taxon>
        <taxon>Branchiostomatidae</taxon>
        <taxon>Branchiostoma</taxon>
    </lineage>
</organism>
<keyword evidence="2" id="KW-0472">Membrane</keyword>
<protein>
    <submittedName>
        <fullName evidence="3">Uncharacterized protein</fullName>
    </submittedName>
</protein>
<evidence type="ECO:0000256" key="1">
    <source>
        <dbReference type="SAM" id="MobiDB-lite"/>
    </source>
</evidence>
<keyword evidence="2" id="KW-1133">Transmembrane helix</keyword>
<name>C3YSI9_BRAFL</name>
<evidence type="ECO:0000256" key="2">
    <source>
        <dbReference type="SAM" id="Phobius"/>
    </source>
</evidence>
<reference evidence="3" key="1">
    <citation type="journal article" date="2008" name="Nature">
        <title>The amphioxus genome and the evolution of the chordate karyotype.</title>
        <authorList>
            <consortium name="US DOE Joint Genome Institute (JGI-PGF)"/>
            <person name="Putnam N.H."/>
            <person name="Butts T."/>
            <person name="Ferrier D.E.K."/>
            <person name="Furlong R.F."/>
            <person name="Hellsten U."/>
            <person name="Kawashima T."/>
            <person name="Robinson-Rechavi M."/>
            <person name="Shoguchi E."/>
            <person name="Terry A."/>
            <person name="Yu J.-K."/>
            <person name="Benito-Gutierrez E.L."/>
            <person name="Dubchak I."/>
            <person name="Garcia-Fernandez J."/>
            <person name="Gibson-Brown J.J."/>
            <person name="Grigoriev I.V."/>
            <person name="Horton A.C."/>
            <person name="de Jong P.J."/>
            <person name="Jurka J."/>
            <person name="Kapitonov V.V."/>
            <person name="Kohara Y."/>
            <person name="Kuroki Y."/>
            <person name="Lindquist E."/>
            <person name="Lucas S."/>
            <person name="Osoegawa K."/>
            <person name="Pennacchio L.A."/>
            <person name="Salamov A.A."/>
            <person name="Satou Y."/>
            <person name="Sauka-Spengler T."/>
            <person name="Schmutz J."/>
            <person name="Shin-I T."/>
            <person name="Toyoda A."/>
            <person name="Bronner-Fraser M."/>
            <person name="Fujiyama A."/>
            <person name="Holland L.Z."/>
            <person name="Holland P.W.H."/>
            <person name="Satoh N."/>
            <person name="Rokhsar D.S."/>
        </authorList>
    </citation>
    <scope>NUCLEOTIDE SEQUENCE [LARGE SCALE GENOMIC DNA]</scope>
    <source>
        <strain evidence="3">S238N-H82</strain>
        <tissue evidence="3">Testes</tissue>
    </source>
</reference>
<feature type="transmembrane region" description="Helical" evidence="2">
    <location>
        <begin position="78"/>
        <end position="101"/>
    </location>
</feature>
<dbReference type="InParanoid" id="C3YSI9"/>
<accession>C3YSI9</accession>
<dbReference type="AlphaFoldDB" id="C3YSI9"/>
<gene>
    <name evidence="3" type="ORF">BRAFLDRAFT_67742</name>
</gene>
<keyword evidence="2" id="KW-0812">Transmembrane</keyword>
<proteinExistence type="predicted"/>